<evidence type="ECO:0000256" key="1">
    <source>
        <dbReference type="SAM" id="Phobius"/>
    </source>
</evidence>
<gene>
    <name evidence="2" type="ORF">RRF57_010942</name>
</gene>
<feature type="transmembrane region" description="Helical" evidence="1">
    <location>
        <begin position="35"/>
        <end position="60"/>
    </location>
</feature>
<comment type="caution">
    <text evidence="2">The sequence shown here is derived from an EMBL/GenBank/DDBJ whole genome shotgun (WGS) entry which is preliminary data.</text>
</comment>
<dbReference type="Proteomes" id="UP001305414">
    <property type="component" value="Unassembled WGS sequence"/>
</dbReference>
<feature type="transmembrane region" description="Helical" evidence="1">
    <location>
        <begin position="90"/>
        <end position="114"/>
    </location>
</feature>
<reference evidence="2 3" key="1">
    <citation type="submission" date="2023-10" db="EMBL/GenBank/DDBJ databases">
        <title>Draft genome sequence of Xylaria bambusicola isolate GMP-LS, the root and basal stem rot pathogen of sugarcane in Indonesia.</title>
        <authorList>
            <person name="Selvaraj P."/>
            <person name="Muralishankar V."/>
            <person name="Muruganantham S."/>
            <person name="Sp S."/>
            <person name="Haryani S."/>
            <person name="Lau K.J.X."/>
            <person name="Naqvi N.I."/>
        </authorList>
    </citation>
    <scope>NUCLEOTIDE SEQUENCE [LARGE SCALE GENOMIC DNA]</scope>
    <source>
        <strain evidence="2">GMP-LS</strain>
    </source>
</reference>
<keyword evidence="1" id="KW-0472">Membrane</keyword>
<organism evidence="2 3">
    <name type="scientific">Xylaria bambusicola</name>
    <dbReference type="NCBI Taxonomy" id="326684"/>
    <lineage>
        <taxon>Eukaryota</taxon>
        <taxon>Fungi</taxon>
        <taxon>Dikarya</taxon>
        <taxon>Ascomycota</taxon>
        <taxon>Pezizomycotina</taxon>
        <taxon>Sordariomycetes</taxon>
        <taxon>Xylariomycetidae</taxon>
        <taxon>Xylariales</taxon>
        <taxon>Xylariaceae</taxon>
        <taxon>Xylaria</taxon>
    </lineage>
</organism>
<protein>
    <submittedName>
        <fullName evidence="2">Uncharacterized protein</fullName>
    </submittedName>
</protein>
<accession>A0AAN7ULZ5</accession>
<keyword evidence="1" id="KW-1133">Transmembrane helix</keyword>
<dbReference type="AlphaFoldDB" id="A0AAN7ULZ5"/>
<name>A0AAN7ULZ5_9PEZI</name>
<proteinExistence type="predicted"/>
<evidence type="ECO:0000313" key="2">
    <source>
        <dbReference type="EMBL" id="KAK5635230.1"/>
    </source>
</evidence>
<keyword evidence="3" id="KW-1185">Reference proteome</keyword>
<keyword evidence="1" id="KW-0812">Transmembrane</keyword>
<evidence type="ECO:0000313" key="3">
    <source>
        <dbReference type="Proteomes" id="UP001305414"/>
    </source>
</evidence>
<dbReference type="EMBL" id="JAWHQM010000050">
    <property type="protein sequence ID" value="KAK5635230.1"/>
    <property type="molecule type" value="Genomic_DNA"/>
</dbReference>
<sequence>MTLTECRDEMKHCGINAQEGISNAQIRRIMLANLVFIHLVCIYLAFRLEVILIIVVIIVISRVLLSSLGPVDDSTAGATAAINNVVEIDFIHVIVIISCYIRFVSIQVQFAIYCRTRSLPSSPT</sequence>